<dbReference type="AlphaFoldDB" id="A0A401UXJ7"/>
<dbReference type="EMBL" id="BHYL01000062">
    <property type="protein sequence ID" value="GCD19378.1"/>
    <property type="molecule type" value="Genomic_DNA"/>
</dbReference>
<sequence length="85" mass="8923">MLGLNRRRGRAFPRMPGVHVSVAGRRPDTAGSAAASGARTPWAGSGRTTSPVTAGPGTGIDSRLGPCRYGGQRSATHDWVRDTRH</sequence>
<gene>
    <name evidence="2" type="ORF">CTKZ_09400</name>
</gene>
<keyword evidence="3" id="KW-1185">Reference proteome</keyword>
<name>A0A401UXJ7_9CELL</name>
<accession>A0A401UXJ7</accession>
<protein>
    <submittedName>
        <fullName evidence="2">Uncharacterized protein</fullName>
    </submittedName>
</protein>
<reference evidence="2 3" key="1">
    <citation type="submission" date="2018-11" db="EMBL/GenBank/DDBJ databases">
        <title>Draft genome sequence of Cellulomonas takizawaensis strain TKZ-21.</title>
        <authorList>
            <person name="Yamamura H."/>
            <person name="Hayashi T."/>
            <person name="Hamada M."/>
            <person name="Serisawa Y."/>
            <person name="Matsuyama K."/>
            <person name="Nakagawa Y."/>
            <person name="Otoguro M."/>
            <person name="Yanagida F."/>
            <person name="Hayakawa M."/>
        </authorList>
    </citation>
    <scope>NUCLEOTIDE SEQUENCE [LARGE SCALE GENOMIC DNA]</scope>
    <source>
        <strain evidence="2 3">TKZ-21</strain>
    </source>
</reference>
<organism evidence="2 3">
    <name type="scientific">Cellulomonas algicola</name>
    <dbReference type="NCBI Taxonomy" id="2071633"/>
    <lineage>
        <taxon>Bacteria</taxon>
        <taxon>Bacillati</taxon>
        <taxon>Actinomycetota</taxon>
        <taxon>Actinomycetes</taxon>
        <taxon>Micrococcales</taxon>
        <taxon>Cellulomonadaceae</taxon>
        <taxon>Cellulomonas</taxon>
    </lineage>
</organism>
<evidence type="ECO:0000313" key="2">
    <source>
        <dbReference type="EMBL" id="GCD19378.1"/>
    </source>
</evidence>
<feature type="compositionally biased region" description="Basic and acidic residues" evidence="1">
    <location>
        <begin position="75"/>
        <end position="85"/>
    </location>
</feature>
<evidence type="ECO:0000313" key="3">
    <source>
        <dbReference type="Proteomes" id="UP000288246"/>
    </source>
</evidence>
<feature type="compositionally biased region" description="Basic residues" evidence="1">
    <location>
        <begin position="1"/>
        <end position="11"/>
    </location>
</feature>
<proteinExistence type="predicted"/>
<comment type="caution">
    <text evidence="2">The sequence shown here is derived from an EMBL/GenBank/DDBJ whole genome shotgun (WGS) entry which is preliminary data.</text>
</comment>
<evidence type="ECO:0000256" key="1">
    <source>
        <dbReference type="SAM" id="MobiDB-lite"/>
    </source>
</evidence>
<dbReference type="Proteomes" id="UP000288246">
    <property type="component" value="Unassembled WGS sequence"/>
</dbReference>
<feature type="region of interest" description="Disordered" evidence="1">
    <location>
        <begin position="1"/>
        <end position="85"/>
    </location>
</feature>